<feature type="transmembrane region" description="Helical" evidence="1">
    <location>
        <begin position="176"/>
        <end position="193"/>
    </location>
</feature>
<protein>
    <submittedName>
        <fullName evidence="3">CPBP family intramembrane metalloprotease</fullName>
    </submittedName>
</protein>
<feature type="transmembrane region" description="Helical" evidence="1">
    <location>
        <begin position="109"/>
        <end position="130"/>
    </location>
</feature>
<feature type="transmembrane region" description="Helical" evidence="1">
    <location>
        <begin position="151"/>
        <end position="170"/>
    </location>
</feature>
<dbReference type="GO" id="GO:0008237">
    <property type="term" value="F:metallopeptidase activity"/>
    <property type="evidence" value="ECO:0007669"/>
    <property type="project" value="UniProtKB-KW"/>
</dbReference>
<accession>A0A9X3YKG0</accession>
<dbReference type="Pfam" id="PF02517">
    <property type="entry name" value="Rce1-like"/>
    <property type="match status" value="1"/>
</dbReference>
<evidence type="ECO:0000313" key="4">
    <source>
        <dbReference type="Proteomes" id="UP001139971"/>
    </source>
</evidence>
<keyword evidence="1" id="KW-0472">Membrane</keyword>
<keyword evidence="4" id="KW-1185">Reference proteome</keyword>
<keyword evidence="3" id="KW-0482">Metalloprotease</keyword>
<evidence type="ECO:0000256" key="1">
    <source>
        <dbReference type="SAM" id="Phobius"/>
    </source>
</evidence>
<name>A0A9X3YKG0_9GAMM</name>
<feature type="domain" description="CAAX prenyl protease 2/Lysostaphin resistance protein A-like" evidence="2">
    <location>
        <begin position="117"/>
        <end position="210"/>
    </location>
</feature>
<sequence length="222" mass="23340">MPTLDGLRTSRVLSAAEFVLAAAIVVGHNVFRVVPNEVPILVVLGMLSVRLRNGGFSALGFRRPDSWRRIILIALAAAALRIVLDIVLIEPVTAMFWPPAIEPAGADSIAGNLRIAALALPLVWTFAAFGEEVVYRGYLITRGGEAGGGSAAAYLAAMVIASVLFGYGHYYKGPSGIVSSGIAGLILGAAYLLSGRNLWTCVLAHGFIDSVAVAWAFFGLDD</sequence>
<keyword evidence="3" id="KW-0645">Protease</keyword>
<organism evidence="3 4">
    <name type="scientific">Tahibacter soli</name>
    <dbReference type="NCBI Taxonomy" id="2983605"/>
    <lineage>
        <taxon>Bacteria</taxon>
        <taxon>Pseudomonadati</taxon>
        <taxon>Pseudomonadota</taxon>
        <taxon>Gammaproteobacteria</taxon>
        <taxon>Lysobacterales</taxon>
        <taxon>Rhodanobacteraceae</taxon>
        <taxon>Tahibacter</taxon>
    </lineage>
</organism>
<reference evidence="3" key="1">
    <citation type="submission" date="2023-02" db="EMBL/GenBank/DDBJ databases">
        <title>Tahibacter soli sp. nov. isolated from soil.</title>
        <authorList>
            <person name="Baek J.H."/>
            <person name="Lee J.K."/>
            <person name="Choi D.G."/>
            <person name="Jeon C.O."/>
        </authorList>
    </citation>
    <scope>NUCLEOTIDE SEQUENCE</scope>
    <source>
        <strain evidence="3">BL</strain>
    </source>
</reference>
<dbReference type="Proteomes" id="UP001139971">
    <property type="component" value="Unassembled WGS sequence"/>
</dbReference>
<proteinExistence type="predicted"/>
<dbReference type="GO" id="GO:0080120">
    <property type="term" value="P:CAAX-box protein maturation"/>
    <property type="evidence" value="ECO:0007669"/>
    <property type="project" value="UniProtKB-ARBA"/>
</dbReference>
<gene>
    <name evidence="3" type="ORF">OD750_008580</name>
</gene>
<feature type="transmembrane region" description="Helical" evidence="1">
    <location>
        <begin position="12"/>
        <end position="34"/>
    </location>
</feature>
<keyword evidence="1" id="KW-0812">Transmembrane</keyword>
<keyword evidence="1" id="KW-1133">Transmembrane helix</keyword>
<dbReference type="InterPro" id="IPR003675">
    <property type="entry name" value="Rce1/LyrA-like_dom"/>
</dbReference>
<dbReference type="GO" id="GO:0004175">
    <property type="term" value="F:endopeptidase activity"/>
    <property type="evidence" value="ECO:0007669"/>
    <property type="project" value="UniProtKB-ARBA"/>
</dbReference>
<comment type="caution">
    <text evidence="3">The sequence shown here is derived from an EMBL/GenBank/DDBJ whole genome shotgun (WGS) entry which is preliminary data.</text>
</comment>
<feature type="transmembrane region" description="Helical" evidence="1">
    <location>
        <begin position="70"/>
        <end position="89"/>
    </location>
</feature>
<dbReference type="RefSeq" id="WP_263545065.1">
    <property type="nucleotide sequence ID" value="NZ_JAOVZO020000014.1"/>
</dbReference>
<dbReference type="EMBL" id="JAOVZO020000014">
    <property type="protein sequence ID" value="MDC8012601.1"/>
    <property type="molecule type" value="Genomic_DNA"/>
</dbReference>
<dbReference type="AlphaFoldDB" id="A0A9X3YKG0"/>
<evidence type="ECO:0000259" key="2">
    <source>
        <dbReference type="Pfam" id="PF02517"/>
    </source>
</evidence>
<evidence type="ECO:0000313" key="3">
    <source>
        <dbReference type="EMBL" id="MDC8012601.1"/>
    </source>
</evidence>
<feature type="transmembrane region" description="Helical" evidence="1">
    <location>
        <begin position="198"/>
        <end position="218"/>
    </location>
</feature>
<keyword evidence="3" id="KW-0378">Hydrolase</keyword>
<feature type="transmembrane region" description="Helical" evidence="1">
    <location>
        <begin position="40"/>
        <end position="61"/>
    </location>
</feature>